<evidence type="ECO:0000313" key="4">
    <source>
        <dbReference type="Proteomes" id="UP000006906"/>
    </source>
</evidence>
<keyword evidence="1" id="KW-0812">Transmembrane</keyword>
<evidence type="ECO:0000313" key="3">
    <source>
        <dbReference type="EMBL" id="PNW85345.1"/>
    </source>
</evidence>
<feature type="domain" description="EF-hand" evidence="2">
    <location>
        <begin position="24"/>
        <end position="59"/>
    </location>
</feature>
<sequence>MPESETKNASMKPPPRQGTVHLASLTAETQAVLQKFDANGDGEVEAAELTAVVDELVKTQFSSRLFMYGLMAMTFALVMILGCGFGLTWAVVLSQKDTTVVNGTWVTRADKLPIQLGNSQMTVVDGMLSSRHAANATVSTQPNTVQRPLSANMTTAQLTSLTRVYLSSSTGAQVGLVVTGFRLVAGSPPTLLLSTPSGSLEVSGNSISGSAAAGLVGDTAMVWQGVTGVFSK</sequence>
<dbReference type="InParanoid" id="A0A2K3DXU8"/>
<protein>
    <recommendedName>
        <fullName evidence="2">EF-hand domain-containing protein</fullName>
    </recommendedName>
</protein>
<dbReference type="GeneID" id="5728454"/>
<accession>A0A2K3DXU8</accession>
<evidence type="ECO:0000259" key="2">
    <source>
        <dbReference type="PROSITE" id="PS50222"/>
    </source>
</evidence>
<dbReference type="EMBL" id="CM008964">
    <property type="protein sequence ID" value="PNW85345.1"/>
    <property type="molecule type" value="Genomic_DNA"/>
</dbReference>
<dbReference type="GO" id="GO:0005509">
    <property type="term" value="F:calcium ion binding"/>
    <property type="evidence" value="ECO:0007669"/>
    <property type="project" value="InterPro"/>
</dbReference>
<keyword evidence="1" id="KW-0472">Membrane</keyword>
<keyword evidence="1" id="KW-1133">Transmembrane helix</keyword>
<dbReference type="InterPro" id="IPR002048">
    <property type="entry name" value="EF_hand_dom"/>
</dbReference>
<dbReference type="PROSITE" id="PS00018">
    <property type="entry name" value="EF_HAND_1"/>
    <property type="match status" value="1"/>
</dbReference>
<dbReference type="ExpressionAtlas" id="A0A2K3DXU8">
    <property type="expression patterns" value="baseline"/>
</dbReference>
<feature type="transmembrane region" description="Helical" evidence="1">
    <location>
        <begin position="65"/>
        <end position="92"/>
    </location>
</feature>
<dbReference type="Proteomes" id="UP000006906">
    <property type="component" value="Chromosome 3"/>
</dbReference>
<gene>
    <name evidence="3" type="ORF">CHLRE_03g182000v5</name>
</gene>
<reference evidence="3 4" key="1">
    <citation type="journal article" date="2007" name="Science">
        <title>The Chlamydomonas genome reveals the evolution of key animal and plant functions.</title>
        <authorList>
            <person name="Merchant S.S."/>
            <person name="Prochnik S.E."/>
            <person name="Vallon O."/>
            <person name="Harris E.H."/>
            <person name="Karpowicz S.J."/>
            <person name="Witman G.B."/>
            <person name="Terry A."/>
            <person name="Salamov A."/>
            <person name="Fritz-Laylin L.K."/>
            <person name="Marechal-Drouard L."/>
            <person name="Marshall W.F."/>
            <person name="Qu L.H."/>
            <person name="Nelson D.R."/>
            <person name="Sanderfoot A.A."/>
            <person name="Spalding M.H."/>
            <person name="Kapitonov V.V."/>
            <person name="Ren Q."/>
            <person name="Ferris P."/>
            <person name="Lindquist E."/>
            <person name="Shapiro H."/>
            <person name="Lucas S.M."/>
            <person name="Grimwood J."/>
            <person name="Schmutz J."/>
            <person name="Cardol P."/>
            <person name="Cerutti H."/>
            <person name="Chanfreau G."/>
            <person name="Chen C.L."/>
            <person name="Cognat V."/>
            <person name="Croft M.T."/>
            <person name="Dent R."/>
            <person name="Dutcher S."/>
            <person name="Fernandez E."/>
            <person name="Fukuzawa H."/>
            <person name="Gonzalez-Ballester D."/>
            <person name="Gonzalez-Halphen D."/>
            <person name="Hallmann A."/>
            <person name="Hanikenne M."/>
            <person name="Hippler M."/>
            <person name="Inwood W."/>
            <person name="Jabbari K."/>
            <person name="Kalanon M."/>
            <person name="Kuras R."/>
            <person name="Lefebvre P.A."/>
            <person name="Lemaire S.D."/>
            <person name="Lobanov A.V."/>
            <person name="Lohr M."/>
            <person name="Manuell A."/>
            <person name="Meier I."/>
            <person name="Mets L."/>
            <person name="Mittag M."/>
            <person name="Mittelmeier T."/>
            <person name="Moroney J.V."/>
            <person name="Moseley J."/>
            <person name="Napoli C."/>
            <person name="Nedelcu A.M."/>
            <person name="Niyogi K."/>
            <person name="Novoselov S.V."/>
            <person name="Paulsen I.T."/>
            <person name="Pazour G."/>
            <person name="Purton S."/>
            <person name="Ral J.P."/>
            <person name="Riano-Pachon D.M."/>
            <person name="Riekhof W."/>
            <person name="Rymarquis L."/>
            <person name="Schroda M."/>
            <person name="Stern D."/>
            <person name="Umen J."/>
            <person name="Willows R."/>
            <person name="Wilson N."/>
            <person name="Zimmer S.L."/>
            <person name="Allmer J."/>
            <person name="Balk J."/>
            <person name="Bisova K."/>
            <person name="Chen C.J."/>
            <person name="Elias M."/>
            <person name="Gendler K."/>
            <person name="Hauser C."/>
            <person name="Lamb M.R."/>
            <person name="Ledford H."/>
            <person name="Long J.C."/>
            <person name="Minagawa J."/>
            <person name="Page M.D."/>
            <person name="Pan J."/>
            <person name="Pootakham W."/>
            <person name="Roje S."/>
            <person name="Rose A."/>
            <person name="Stahlberg E."/>
            <person name="Terauchi A.M."/>
            <person name="Yang P."/>
            <person name="Ball S."/>
            <person name="Bowler C."/>
            <person name="Dieckmann C.L."/>
            <person name="Gladyshev V.N."/>
            <person name="Green P."/>
            <person name="Jorgensen R."/>
            <person name="Mayfield S."/>
            <person name="Mueller-Roeber B."/>
            <person name="Rajamani S."/>
            <person name="Sayre R.T."/>
            <person name="Brokstein P."/>
            <person name="Dubchak I."/>
            <person name="Goodstein D."/>
            <person name="Hornick L."/>
            <person name="Huang Y.W."/>
            <person name="Jhaveri J."/>
            <person name="Luo Y."/>
            <person name="Martinez D."/>
            <person name="Ngau W.C."/>
            <person name="Otillar B."/>
            <person name="Poliakov A."/>
            <person name="Porter A."/>
            <person name="Szajkowski L."/>
            <person name="Werner G."/>
            <person name="Zhou K."/>
            <person name="Grigoriev I.V."/>
            <person name="Rokhsar D.S."/>
            <person name="Grossman A.R."/>
        </authorList>
    </citation>
    <scope>NUCLEOTIDE SEQUENCE [LARGE SCALE GENOMIC DNA]</scope>
    <source>
        <strain evidence="4">CC-503</strain>
    </source>
</reference>
<organism evidence="3 4">
    <name type="scientific">Chlamydomonas reinhardtii</name>
    <name type="common">Chlamydomonas smithii</name>
    <dbReference type="NCBI Taxonomy" id="3055"/>
    <lineage>
        <taxon>Eukaryota</taxon>
        <taxon>Viridiplantae</taxon>
        <taxon>Chlorophyta</taxon>
        <taxon>core chlorophytes</taxon>
        <taxon>Chlorophyceae</taxon>
        <taxon>CS clade</taxon>
        <taxon>Chlamydomonadales</taxon>
        <taxon>Chlamydomonadaceae</taxon>
        <taxon>Chlamydomonas</taxon>
    </lineage>
</organism>
<proteinExistence type="predicted"/>
<name>A0A2K3DXU8_CHLRE</name>
<dbReference type="InterPro" id="IPR018247">
    <property type="entry name" value="EF_Hand_1_Ca_BS"/>
</dbReference>
<evidence type="ECO:0000256" key="1">
    <source>
        <dbReference type="SAM" id="Phobius"/>
    </source>
</evidence>
<dbReference type="OrthoDB" id="528204at2759"/>
<keyword evidence="4" id="KW-1185">Reference proteome</keyword>
<dbReference type="PROSITE" id="PS50222">
    <property type="entry name" value="EF_HAND_2"/>
    <property type="match status" value="1"/>
</dbReference>
<dbReference type="Gramene" id="PNW85345">
    <property type="protein sequence ID" value="PNW85345"/>
    <property type="gene ID" value="CHLRE_03g182000v5"/>
</dbReference>
<dbReference type="PaxDb" id="3055-EDO96799"/>
<dbReference type="RefSeq" id="XP_001702946.2">
    <property type="nucleotide sequence ID" value="XM_001702894.3"/>
</dbReference>
<dbReference type="AlphaFoldDB" id="A0A2K3DXU8"/>
<dbReference type="KEGG" id="cre:CHLRE_03g182000v5"/>